<proteinExistence type="inferred from homology"/>
<evidence type="ECO:0000256" key="1">
    <source>
        <dbReference type="ARBA" id="ARBA00004496"/>
    </source>
</evidence>
<dbReference type="KEGG" id="pxu:106125725"/>
<feature type="compositionally biased region" description="Polar residues" evidence="9">
    <location>
        <begin position="26"/>
        <end position="49"/>
    </location>
</feature>
<keyword evidence="6 8" id="KW-0810">Translation regulation</keyword>
<dbReference type="RefSeq" id="XP_013178480.1">
    <property type="nucleotide sequence ID" value="XM_013323026.1"/>
</dbReference>
<evidence type="ECO:0000256" key="5">
    <source>
        <dbReference type="ARBA" id="ARBA00022833"/>
    </source>
</evidence>
<name>A0AAJ7EIC8_PAPXU</name>
<dbReference type="PROSITE" id="PS51522">
    <property type="entry name" value="ZF_NANOS"/>
    <property type="match status" value="1"/>
</dbReference>
<keyword evidence="4 8" id="KW-0863">Zinc-finger</keyword>
<accession>A0AAJ7EIC8</accession>
<protein>
    <submittedName>
        <fullName evidence="11">Location of vulva defective 1-like</fullName>
    </submittedName>
</protein>
<dbReference type="GO" id="GO:0006417">
    <property type="term" value="P:regulation of translation"/>
    <property type="evidence" value="ECO:0007669"/>
    <property type="project" value="UniProtKB-UniRule"/>
</dbReference>
<feature type="domain" description="Nanos-type" evidence="10">
    <location>
        <begin position="291"/>
        <end position="348"/>
    </location>
</feature>
<organism evidence="11">
    <name type="scientific">Papilio xuthus</name>
    <name type="common">Asian swallowtail butterfly</name>
    <dbReference type="NCBI Taxonomy" id="66420"/>
    <lineage>
        <taxon>Eukaryota</taxon>
        <taxon>Metazoa</taxon>
        <taxon>Ecdysozoa</taxon>
        <taxon>Arthropoda</taxon>
        <taxon>Hexapoda</taxon>
        <taxon>Insecta</taxon>
        <taxon>Pterygota</taxon>
        <taxon>Neoptera</taxon>
        <taxon>Endopterygota</taxon>
        <taxon>Lepidoptera</taxon>
        <taxon>Glossata</taxon>
        <taxon>Ditrysia</taxon>
        <taxon>Papilionoidea</taxon>
        <taxon>Papilionidae</taxon>
        <taxon>Papilioninae</taxon>
        <taxon>Papilio</taxon>
    </lineage>
</organism>
<dbReference type="Proteomes" id="UP000694872">
    <property type="component" value="Unplaced"/>
</dbReference>
<evidence type="ECO:0000256" key="7">
    <source>
        <dbReference type="ARBA" id="ARBA00022884"/>
    </source>
</evidence>
<dbReference type="InterPro" id="IPR038129">
    <property type="entry name" value="Nanos_sf"/>
</dbReference>
<dbReference type="GO" id="GO:0003723">
    <property type="term" value="F:RNA binding"/>
    <property type="evidence" value="ECO:0007669"/>
    <property type="project" value="UniProtKB-UniRule"/>
</dbReference>
<gene>
    <name evidence="11" type="primary">LOC106125725</name>
</gene>
<keyword evidence="3" id="KW-0479">Metal-binding</keyword>
<dbReference type="InterPro" id="IPR024161">
    <property type="entry name" value="Znf_nanos-typ"/>
</dbReference>
<evidence type="ECO:0000256" key="9">
    <source>
        <dbReference type="SAM" id="MobiDB-lite"/>
    </source>
</evidence>
<feature type="compositionally biased region" description="Low complexity" evidence="9">
    <location>
        <begin position="50"/>
        <end position="61"/>
    </location>
</feature>
<evidence type="ECO:0000256" key="2">
    <source>
        <dbReference type="ARBA" id="ARBA00022490"/>
    </source>
</evidence>
<keyword evidence="2" id="KW-0963">Cytoplasm</keyword>
<evidence type="ECO:0000256" key="8">
    <source>
        <dbReference type="PROSITE-ProRule" id="PRU00855"/>
    </source>
</evidence>
<comment type="subcellular location">
    <subcellularLocation>
        <location evidence="1">Cytoplasm</location>
    </subcellularLocation>
</comment>
<reference evidence="11" key="1">
    <citation type="submission" date="2025-08" db="UniProtKB">
        <authorList>
            <consortium name="RefSeq"/>
        </authorList>
    </citation>
    <scope>IDENTIFICATION</scope>
</reference>
<keyword evidence="5" id="KW-0862">Zinc</keyword>
<dbReference type="GO" id="GO:0005737">
    <property type="term" value="C:cytoplasm"/>
    <property type="evidence" value="ECO:0007669"/>
    <property type="project" value="UniProtKB-SubCell"/>
</dbReference>
<dbReference type="Gene3D" id="4.10.60.30">
    <property type="entry name" value="Nanos, RNA-binding domain"/>
    <property type="match status" value="1"/>
</dbReference>
<sequence>MFPSKNNMMDYMAEINRLFPKTNENDLQPANVFHSTSSQSPIHSTFANRSSSSADSTSPESYPDLFTSFQRTSDLYSLQSLETPTQSLHTLGIRPQRPIVGRKILGNTEYSRPLPNKNNDKEFLISNSWIDDFALPKSTTFDQTNQIRNYELFPTDKSSPTTSFMAPTPNLSPITSISPVKSNLSSATFSPGKSNSAANFSPVKSNPTAATFSTIDSNLSTASNFSPMRSNLSTSSNFSLSSSMMDFTPSSPMLIPNYTQSYMIPQMSDFTPPGYSGAGTSRIDEIAAQKMCKFCRRNGETPLVYMTHCVKERIGKKHIVTCPILRSHVCSACGATGDYAHTITYCPLLRTSNNGKRLESTTITLKNTRIKSNGKRRY</sequence>
<dbReference type="GO" id="GO:0008270">
    <property type="term" value="F:zinc ion binding"/>
    <property type="evidence" value="ECO:0007669"/>
    <property type="project" value="UniProtKB-KW"/>
</dbReference>
<dbReference type="PANTHER" id="PTHR12887">
    <property type="entry name" value="NANOS PROTEIN"/>
    <property type="match status" value="1"/>
</dbReference>
<evidence type="ECO:0000259" key="10">
    <source>
        <dbReference type="PROSITE" id="PS51522"/>
    </source>
</evidence>
<comment type="similarity">
    <text evidence="8">Belongs to the nanos family.</text>
</comment>
<dbReference type="AlphaFoldDB" id="A0AAJ7EIC8"/>
<dbReference type="InterPro" id="IPR008705">
    <property type="entry name" value="Nanos/Xcar2"/>
</dbReference>
<dbReference type="Pfam" id="PF05741">
    <property type="entry name" value="zf-nanos"/>
    <property type="match status" value="1"/>
</dbReference>
<evidence type="ECO:0000256" key="6">
    <source>
        <dbReference type="ARBA" id="ARBA00022845"/>
    </source>
</evidence>
<evidence type="ECO:0000256" key="4">
    <source>
        <dbReference type="ARBA" id="ARBA00022771"/>
    </source>
</evidence>
<keyword evidence="7 8" id="KW-0694">RNA-binding</keyword>
<dbReference type="GeneID" id="106125725"/>
<evidence type="ECO:0000313" key="11">
    <source>
        <dbReference type="RefSeq" id="XP_013178480.1"/>
    </source>
</evidence>
<feature type="region of interest" description="Disordered" evidence="9">
    <location>
        <begin position="26"/>
        <end position="64"/>
    </location>
</feature>
<evidence type="ECO:0000256" key="3">
    <source>
        <dbReference type="ARBA" id="ARBA00022723"/>
    </source>
</evidence>